<sequence length="435" mass="47404">MVAPRLAETDDIGRENVALRRLVAVYRHLSSLAVQDDGIEAVTELIAERVDATVAVVDDKLTVLAAASPTSSTDEAARLVGERMVHPRLAQVLGVAGRTRRALRLPDVEEAGPVIVAPILVGDQVPAYLMTLDDAAERTGEDLRLLLTEHAATICGVILGRERVVAAAATQVRYDLVEGLLSGTGGDAEEVLRWARHLGYDTERDHRVICLVYDNDEPGSGGESAELERRVASAVERFFTTHAPEAITAVRDAEVVVVLGEPDPEAPRAERLARDCLRRMRELFRTVAVTAGIGAVCRPPTEIARSYGEARRTVEVTRRMGRTGVAVAFEDLGIHRLLLQVADPEQLREFAREVFGGLTAGGRGNAADYLTTLGCYFRANNSPQRASQVLHVHPNTVTYRVRRVEELTSLDFGSYRDRLLAQVALEILDAVGEGR</sequence>
<evidence type="ECO:0000259" key="3">
    <source>
        <dbReference type="Pfam" id="PF17853"/>
    </source>
</evidence>
<dbReference type="AlphaFoldDB" id="A0A7X5URD1"/>
<dbReference type="Proteomes" id="UP000545493">
    <property type="component" value="Unassembled WGS sequence"/>
</dbReference>
<protein>
    <submittedName>
        <fullName evidence="4">Sugar diacid utilization regulator</fullName>
    </submittedName>
</protein>
<dbReference type="InterPro" id="IPR041522">
    <property type="entry name" value="CdaR_GGDEF"/>
</dbReference>
<dbReference type="EMBL" id="JAAOYM010000001">
    <property type="protein sequence ID" value="NIJ12329.1"/>
    <property type="molecule type" value="Genomic_DNA"/>
</dbReference>
<dbReference type="SUPFAM" id="SSF55781">
    <property type="entry name" value="GAF domain-like"/>
    <property type="match status" value="1"/>
</dbReference>
<dbReference type="Pfam" id="PF13556">
    <property type="entry name" value="HTH_30"/>
    <property type="match status" value="1"/>
</dbReference>
<dbReference type="Pfam" id="PF17853">
    <property type="entry name" value="GGDEF_2"/>
    <property type="match status" value="1"/>
</dbReference>
<name>A0A7X5URD1_9PSEU</name>
<evidence type="ECO:0000259" key="2">
    <source>
        <dbReference type="Pfam" id="PF13556"/>
    </source>
</evidence>
<feature type="domain" description="PucR C-terminal helix-turn-helix" evidence="2">
    <location>
        <begin position="369"/>
        <end position="427"/>
    </location>
</feature>
<dbReference type="RefSeq" id="WP_167170915.1">
    <property type="nucleotide sequence ID" value="NZ_JAAOYM010000001.1"/>
</dbReference>
<proteinExistence type="inferred from homology"/>
<dbReference type="PANTHER" id="PTHR33744">
    <property type="entry name" value="CARBOHYDRATE DIACID REGULATOR"/>
    <property type="match status" value="1"/>
</dbReference>
<dbReference type="InterPro" id="IPR025736">
    <property type="entry name" value="PucR_C-HTH_dom"/>
</dbReference>
<dbReference type="InterPro" id="IPR042070">
    <property type="entry name" value="PucR_C-HTH_sf"/>
</dbReference>
<comment type="similarity">
    <text evidence="1">Belongs to the CdaR family.</text>
</comment>
<organism evidence="4 5">
    <name type="scientific">Saccharomonospora amisosensis</name>
    <dbReference type="NCBI Taxonomy" id="1128677"/>
    <lineage>
        <taxon>Bacteria</taxon>
        <taxon>Bacillati</taxon>
        <taxon>Actinomycetota</taxon>
        <taxon>Actinomycetes</taxon>
        <taxon>Pseudonocardiales</taxon>
        <taxon>Pseudonocardiaceae</taxon>
        <taxon>Saccharomonospora</taxon>
    </lineage>
</organism>
<reference evidence="4 5" key="1">
    <citation type="submission" date="2020-03" db="EMBL/GenBank/DDBJ databases">
        <title>Sequencing the genomes of 1000 actinobacteria strains.</title>
        <authorList>
            <person name="Klenk H.-P."/>
        </authorList>
    </citation>
    <scope>NUCLEOTIDE SEQUENCE [LARGE SCALE GENOMIC DNA]</scope>
    <source>
        <strain evidence="4 5">DSM 45685</strain>
    </source>
</reference>
<dbReference type="PANTHER" id="PTHR33744:SF1">
    <property type="entry name" value="DNA-BINDING TRANSCRIPTIONAL ACTIVATOR ADER"/>
    <property type="match status" value="1"/>
</dbReference>
<evidence type="ECO:0000313" key="5">
    <source>
        <dbReference type="Proteomes" id="UP000545493"/>
    </source>
</evidence>
<evidence type="ECO:0000313" key="4">
    <source>
        <dbReference type="EMBL" id="NIJ12329.1"/>
    </source>
</evidence>
<comment type="caution">
    <text evidence="4">The sequence shown here is derived from an EMBL/GenBank/DDBJ whole genome shotgun (WGS) entry which is preliminary data.</text>
</comment>
<dbReference type="Gene3D" id="1.10.10.2840">
    <property type="entry name" value="PucR C-terminal helix-turn-helix domain"/>
    <property type="match status" value="1"/>
</dbReference>
<evidence type="ECO:0000256" key="1">
    <source>
        <dbReference type="ARBA" id="ARBA00006754"/>
    </source>
</evidence>
<accession>A0A7X5URD1</accession>
<gene>
    <name evidence="4" type="ORF">FHU38_002673</name>
</gene>
<keyword evidence="5" id="KW-1185">Reference proteome</keyword>
<feature type="domain" description="CdaR GGDEF-like" evidence="3">
    <location>
        <begin position="186"/>
        <end position="316"/>
    </location>
</feature>
<dbReference type="InterPro" id="IPR051448">
    <property type="entry name" value="CdaR-like_regulators"/>
</dbReference>